<dbReference type="AlphaFoldDB" id="A0AAE0TVJ6"/>
<sequence length="190" mass="20111">MLLPSLRRFLAEFTLGFADGLTVPFALMAGLSSSGQTSTVIYAGMAEICAGSISMGVGGYLAARGDNVGANQTPLQEPLGSDGDDTRHGSEEESRPLQDTDEDLKNERPGSHNVSQGNADFEKVKTLIVEYLDPLCLPTHLIDAAWSHTSQHADVEGRLPLALSRQTESQADEEHGTSSAIMAGLSVPLS</sequence>
<reference evidence="8" key="1">
    <citation type="journal article" date="2023" name="Mol. Phylogenet. Evol.">
        <title>Genome-scale phylogeny and comparative genomics of the fungal order Sordariales.</title>
        <authorList>
            <person name="Hensen N."/>
            <person name="Bonometti L."/>
            <person name="Westerberg I."/>
            <person name="Brannstrom I.O."/>
            <person name="Guillou S."/>
            <person name="Cros-Aarteil S."/>
            <person name="Calhoun S."/>
            <person name="Haridas S."/>
            <person name="Kuo A."/>
            <person name="Mondo S."/>
            <person name="Pangilinan J."/>
            <person name="Riley R."/>
            <person name="LaButti K."/>
            <person name="Andreopoulos B."/>
            <person name="Lipzen A."/>
            <person name="Chen C."/>
            <person name="Yan M."/>
            <person name="Daum C."/>
            <person name="Ng V."/>
            <person name="Clum A."/>
            <person name="Steindorff A."/>
            <person name="Ohm R.A."/>
            <person name="Martin F."/>
            <person name="Silar P."/>
            <person name="Natvig D.O."/>
            <person name="Lalanne C."/>
            <person name="Gautier V."/>
            <person name="Ament-Velasquez S.L."/>
            <person name="Kruys A."/>
            <person name="Hutchinson M.I."/>
            <person name="Powell A.J."/>
            <person name="Barry K."/>
            <person name="Miller A.N."/>
            <person name="Grigoriev I.V."/>
            <person name="Debuchy R."/>
            <person name="Gladieux P."/>
            <person name="Hiltunen Thoren M."/>
            <person name="Johannesson H."/>
        </authorList>
    </citation>
    <scope>NUCLEOTIDE SEQUENCE</scope>
    <source>
        <strain evidence="8">CBS 232.78</strain>
    </source>
</reference>
<proteinExistence type="inferred from homology"/>
<reference evidence="8" key="2">
    <citation type="submission" date="2023-06" db="EMBL/GenBank/DDBJ databases">
        <authorList>
            <consortium name="Lawrence Berkeley National Laboratory"/>
            <person name="Haridas S."/>
            <person name="Hensen N."/>
            <person name="Bonometti L."/>
            <person name="Westerberg I."/>
            <person name="Brannstrom I.O."/>
            <person name="Guillou S."/>
            <person name="Cros-Aarteil S."/>
            <person name="Calhoun S."/>
            <person name="Kuo A."/>
            <person name="Mondo S."/>
            <person name="Pangilinan J."/>
            <person name="Riley R."/>
            <person name="LaButti K."/>
            <person name="Andreopoulos B."/>
            <person name="Lipzen A."/>
            <person name="Chen C."/>
            <person name="Yanf M."/>
            <person name="Daum C."/>
            <person name="Ng V."/>
            <person name="Clum A."/>
            <person name="Steindorff A."/>
            <person name="Ohm R."/>
            <person name="Martin F."/>
            <person name="Silar P."/>
            <person name="Natvig D."/>
            <person name="Lalanne C."/>
            <person name="Gautier V."/>
            <person name="Ament-velasquez S.L."/>
            <person name="Kruys A."/>
            <person name="Hutchinson M.I."/>
            <person name="Powell A.J."/>
            <person name="Barry K."/>
            <person name="Miller A.N."/>
            <person name="Grigoriev I.V."/>
            <person name="Debuchy R."/>
            <person name="Gladieux P."/>
            <person name="Thoren M.H."/>
            <person name="Johannesson H."/>
        </authorList>
    </citation>
    <scope>NUCLEOTIDE SEQUENCE</scope>
    <source>
        <strain evidence="8">CBS 232.78</strain>
    </source>
</reference>
<comment type="subcellular location">
    <subcellularLocation>
        <location evidence="1">Endomembrane system</location>
        <topology evidence="1">Multi-pass membrane protein</topology>
    </subcellularLocation>
</comment>
<dbReference type="EMBL" id="JAULSW010000005">
    <property type="protein sequence ID" value="KAK3381112.1"/>
    <property type="molecule type" value="Genomic_DNA"/>
</dbReference>
<evidence type="ECO:0000256" key="6">
    <source>
        <dbReference type="SAM" id="MobiDB-lite"/>
    </source>
</evidence>
<feature type="compositionally biased region" description="Basic and acidic residues" evidence="6">
    <location>
        <begin position="84"/>
        <end position="110"/>
    </location>
</feature>
<keyword evidence="3 7" id="KW-0812">Transmembrane</keyword>
<evidence type="ECO:0000256" key="2">
    <source>
        <dbReference type="ARBA" id="ARBA00007049"/>
    </source>
</evidence>
<evidence type="ECO:0000256" key="5">
    <source>
        <dbReference type="ARBA" id="ARBA00023136"/>
    </source>
</evidence>
<evidence type="ECO:0000256" key="7">
    <source>
        <dbReference type="SAM" id="Phobius"/>
    </source>
</evidence>
<keyword evidence="5 7" id="KW-0472">Membrane</keyword>
<gene>
    <name evidence="8" type="ORF">B0H63DRAFT_560864</name>
</gene>
<dbReference type="InterPro" id="IPR008217">
    <property type="entry name" value="Ccc1_fam"/>
</dbReference>
<evidence type="ECO:0000313" key="9">
    <source>
        <dbReference type="Proteomes" id="UP001285441"/>
    </source>
</evidence>
<feature type="transmembrane region" description="Helical" evidence="7">
    <location>
        <begin position="9"/>
        <end position="29"/>
    </location>
</feature>
<keyword evidence="4 7" id="KW-1133">Transmembrane helix</keyword>
<dbReference type="GO" id="GO:0030026">
    <property type="term" value="P:intracellular manganese ion homeostasis"/>
    <property type="evidence" value="ECO:0007669"/>
    <property type="project" value="InterPro"/>
</dbReference>
<dbReference type="GO" id="GO:0012505">
    <property type="term" value="C:endomembrane system"/>
    <property type="evidence" value="ECO:0007669"/>
    <property type="project" value="UniProtKB-SubCell"/>
</dbReference>
<feature type="region of interest" description="Disordered" evidence="6">
    <location>
        <begin position="69"/>
        <end position="118"/>
    </location>
</feature>
<feature type="transmembrane region" description="Helical" evidence="7">
    <location>
        <begin position="41"/>
        <end position="63"/>
    </location>
</feature>
<dbReference type="Pfam" id="PF01988">
    <property type="entry name" value="VIT1"/>
    <property type="match status" value="1"/>
</dbReference>
<protein>
    <submittedName>
        <fullName evidence="8">VIT family-domain-containing protein</fullName>
    </submittedName>
</protein>
<evidence type="ECO:0000313" key="8">
    <source>
        <dbReference type="EMBL" id="KAK3381112.1"/>
    </source>
</evidence>
<keyword evidence="9" id="KW-1185">Reference proteome</keyword>
<dbReference type="Proteomes" id="UP001285441">
    <property type="component" value="Unassembled WGS sequence"/>
</dbReference>
<name>A0AAE0TVJ6_9PEZI</name>
<organism evidence="8 9">
    <name type="scientific">Podospora didyma</name>
    <dbReference type="NCBI Taxonomy" id="330526"/>
    <lineage>
        <taxon>Eukaryota</taxon>
        <taxon>Fungi</taxon>
        <taxon>Dikarya</taxon>
        <taxon>Ascomycota</taxon>
        <taxon>Pezizomycotina</taxon>
        <taxon>Sordariomycetes</taxon>
        <taxon>Sordariomycetidae</taxon>
        <taxon>Sordariales</taxon>
        <taxon>Podosporaceae</taxon>
        <taxon>Podospora</taxon>
    </lineage>
</organism>
<dbReference type="GO" id="GO:0005384">
    <property type="term" value="F:manganese ion transmembrane transporter activity"/>
    <property type="evidence" value="ECO:0007669"/>
    <property type="project" value="InterPro"/>
</dbReference>
<evidence type="ECO:0000256" key="3">
    <source>
        <dbReference type="ARBA" id="ARBA00022692"/>
    </source>
</evidence>
<feature type="region of interest" description="Disordered" evidence="6">
    <location>
        <begin position="165"/>
        <end position="190"/>
    </location>
</feature>
<accession>A0AAE0TVJ6</accession>
<comment type="similarity">
    <text evidence="2">Belongs to the CCC1 family.</text>
</comment>
<evidence type="ECO:0000256" key="4">
    <source>
        <dbReference type="ARBA" id="ARBA00022989"/>
    </source>
</evidence>
<evidence type="ECO:0000256" key="1">
    <source>
        <dbReference type="ARBA" id="ARBA00004127"/>
    </source>
</evidence>
<comment type="caution">
    <text evidence="8">The sequence shown here is derived from an EMBL/GenBank/DDBJ whole genome shotgun (WGS) entry which is preliminary data.</text>
</comment>